<reference evidence="27" key="1">
    <citation type="journal article" date="2023" name="Science">
        <title>Genome structures resolve the early diversification of teleost fishes.</title>
        <authorList>
            <person name="Parey E."/>
            <person name="Louis A."/>
            <person name="Montfort J."/>
            <person name="Bouchez O."/>
            <person name="Roques C."/>
            <person name="Iampietro C."/>
            <person name="Lluch J."/>
            <person name="Castinel A."/>
            <person name="Donnadieu C."/>
            <person name="Desvignes T."/>
            <person name="Floi Bucao C."/>
            <person name="Jouanno E."/>
            <person name="Wen M."/>
            <person name="Mejri S."/>
            <person name="Dirks R."/>
            <person name="Jansen H."/>
            <person name="Henkel C."/>
            <person name="Chen W.J."/>
            <person name="Zahm M."/>
            <person name="Cabau C."/>
            <person name="Klopp C."/>
            <person name="Thompson A.W."/>
            <person name="Robinson-Rechavi M."/>
            <person name="Braasch I."/>
            <person name="Lecointre G."/>
            <person name="Bobe J."/>
            <person name="Postlethwait J.H."/>
            <person name="Berthelot C."/>
            <person name="Roest Crollius H."/>
            <person name="Guiguen Y."/>
        </authorList>
    </citation>
    <scope>NUCLEOTIDE SEQUENCE</scope>
    <source>
        <strain evidence="27">WJC10195</strain>
    </source>
</reference>
<dbReference type="Gene3D" id="3.40.50.300">
    <property type="entry name" value="P-loop containing nucleotide triphosphate hydrolases"/>
    <property type="match status" value="1"/>
</dbReference>
<dbReference type="PROSITE" id="PS51192">
    <property type="entry name" value="HELICASE_ATP_BIND_1"/>
    <property type="match status" value="1"/>
</dbReference>
<comment type="caution">
    <text evidence="27">The sequence shown here is derived from an EMBL/GenBank/DDBJ whole genome shotgun (WGS) entry which is preliminary data.</text>
</comment>
<dbReference type="GO" id="GO:0003678">
    <property type="term" value="F:DNA helicase activity"/>
    <property type="evidence" value="ECO:0007669"/>
    <property type="project" value="UniProtKB-EC"/>
</dbReference>
<evidence type="ECO:0000256" key="6">
    <source>
        <dbReference type="ARBA" id="ARBA00022618"/>
    </source>
</evidence>
<dbReference type="GO" id="GO:0005524">
    <property type="term" value="F:ATP binding"/>
    <property type="evidence" value="ECO:0007669"/>
    <property type="project" value="UniProtKB-KW"/>
</dbReference>
<dbReference type="SUPFAM" id="SSF52540">
    <property type="entry name" value="P-loop containing nucleoside triphosphate hydrolases"/>
    <property type="match status" value="2"/>
</dbReference>
<proteinExistence type="inferred from homology"/>
<evidence type="ECO:0000256" key="9">
    <source>
        <dbReference type="ARBA" id="ARBA00022776"/>
    </source>
</evidence>
<dbReference type="GO" id="GO:0051301">
    <property type="term" value="P:cell division"/>
    <property type="evidence" value="ECO:0007669"/>
    <property type="project" value="UniProtKB-KW"/>
</dbReference>
<keyword evidence="14" id="KW-0067">ATP-binding</keyword>
<evidence type="ECO:0000256" key="14">
    <source>
        <dbReference type="ARBA" id="ARBA00022840"/>
    </source>
</evidence>
<feature type="compositionally biased region" description="Acidic residues" evidence="24">
    <location>
        <begin position="1004"/>
        <end position="1017"/>
    </location>
</feature>
<comment type="subcellular location">
    <subcellularLocation>
        <location evidence="1">Chromosome</location>
        <location evidence="1">Centromere</location>
        <location evidence="1">Kinetochore</location>
    </subcellularLocation>
</comment>
<evidence type="ECO:0000313" key="27">
    <source>
        <dbReference type="EMBL" id="KAJ8338421.1"/>
    </source>
</evidence>
<evidence type="ECO:0000256" key="16">
    <source>
        <dbReference type="ARBA" id="ARBA00023306"/>
    </source>
</evidence>
<dbReference type="Pfam" id="PF00271">
    <property type="entry name" value="Helicase_C"/>
    <property type="match status" value="1"/>
</dbReference>
<evidence type="ECO:0000256" key="10">
    <source>
        <dbReference type="ARBA" id="ARBA00022801"/>
    </source>
</evidence>
<evidence type="ECO:0000256" key="8">
    <source>
        <dbReference type="ARBA" id="ARBA00022741"/>
    </source>
</evidence>
<dbReference type="PROSITE" id="PS50005">
    <property type="entry name" value="TPR"/>
    <property type="match status" value="1"/>
</dbReference>
<dbReference type="Pfam" id="PF00176">
    <property type="entry name" value="SNF2-rel_dom"/>
    <property type="match status" value="1"/>
</dbReference>
<dbReference type="InterPro" id="IPR049730">
    <property type="entry name" value="SNF2/RAD54-like_C"/>
</dbReference>
<dbReference type="InterPro" id="IPR027417">
    <property type="entry name" value="P-loop_NTPase"/>
</dbReference>
<evidence type="ECO:0000256" key="1">
    <source>
        <dbReference type="ARBA" id="ARBA00004629"/>
    </source>
</evidence>
<keyword evidence="17" id="KW-0137">Centromere</keyword>
<dbReference type="InterPro" id="IPR014001">
    <property type="entry name" value="Helicase_ATP-bd"/>
</dbReference>
<keyword evidence="6" id="KW-0132">Cell division</keyword>
<dbReference type="PANTHER" id="PTHR45629:SF7">
    <property type="entry name" value="DNA EXCISION REPAIR PROTEIN ERCC-6-RELATED"/>
    <property type="match status" value="1"/>
</dbReference>
<feature type="region of interest" description="Disordered" evidence="24">
    <location>
        <begin position="954"/>
        <end position="1035"/>
    </location>
</feature>
<keyword evidence="5" id="KW-0597">Phosphoprotein</keyword>
<keyword evidence="13" id="KW-0995">Kinetochore</keyword>
<dbReference type="GO" id="GO:0000776">
    <property type="term" value="C:kinetochore"/>
    <property type="evidence" value="ECO:0007669"/>
    <property type="project" value="UniProtKB-KW"/>
</dbReference>
<dbReference type="InterPro" id="IPR050496">
    <property type="entry name" value="SNF2_RAD54_helicase_repair"/>
</dbReference>
<evidence type="ECO:0000256" key="23">
    <source>
        <dbReference type="SAM" id="Coils"/>
    </source>
</evidence>
<dbReference type="AlphaFoldDB" id="A0A9Q1EGJ6"/>
<sequence length="1106" mass="125783">MDLPYNERYVAAVGEITEKMQKSFSIDEEDMETYQMYIKNGKDAARQGNLSKALELFKSAYMIHSSEKLKSRMKKLEEALQEMERQESDGEDENFVNINNCGLMVFQELHDKLYDHQKEGIAFLYGLHRDGKKGGILADDMGLGKTIQIIAFLSGMYDSELVKHVLLIMPTSLLGNWTKEFAKWAPGMRVKEFHGSKAERNRNLVRIQRKGGVIITTYNMLLTNWELLSSNNGCEFQWDYVILDEAHKIKTSSTKTAKSAYAIPAKHRILLTGTPVQNNLSELWALFNFAFQGALLGTFKTFKSEYENPITRAREKDATPGEKALGLKISENLMTIINPYFMRRTKQEVQKKRQSHTNDMKSDLDVENKENKNPSAAGSEMPTLTRKNDLIVWTYLSTVQEDIYRQFISLEHIKELLMTSRSPLAELTVLKKLCDHPRLLSARAVAQLGLEEGINPREHHDENESAACQIDHVPDETLVSESGKLTFLVALLRRLREEGNRTLVFSQSRKMLDIIERILTNKGFKLVRIDGTVTHLPERERRIALFQANKQYTVFLLTTQVGGVGITLTAANRVVIFDPSWNPATDAQAVDRAYRIGQTANVVIYRLITCGTVEEKIYRRQVFKDSLIRQTTGDKKNPFRYFSQQQLKELFKLEDTRSSSTQLQLQSMHSRQRRTDHELDEHIAYLHSLEMFGISDHDLMFSHDAAVHEDHPEDQESHHYIENRVLKAHELMKAESELQSQFMENIASSTEPAYLRNPDIDTEGYTEDSWRSNTELESFKGNFNLQLEDSAEEMFQENKNCALVEEKQGLQLQMETSLSAERERSVKSACENFDVSVSTTENQSTHCVTDQDLPEEPSFIHNVKKKKPMLVIYDSEEEEENCNEDDGDLNLKSSFNEPLKGVECSTPKPVKTASFLLCSTPHRKSFGLNTSVASRRSLVESMIDDVEDLLEDMDAEDAEQSGSASESTGSHSESVMEEEEPTGKTLNTESEENGSQSVHTGEAELTDGESFLEESTSDYELASGESMEQCTQGQEQRDCAASTAVSKSAHVPEDQYESLLRTGKEYYSAGKLREALDSFLKAIDIRSGDPEIQLMTIQLYRQLSQH</sequence>
<keyword evidence="9" id="KW-0498">Mitosis</keyword>
<dbReference type="SMART" id="SM00487">
    <property type="entry name" value="DEXDc"/>
    <property type="match status" value="1"/>
</dbReference>
<protein>
    <recommendedName>
        <fullName evidence="20">DNA excision repair protein ERCC-6-like</fullName>
        <ecNumber evidence="3">3.6.4.12</ecNumber>
    </recommendedName>
    <alternativeName>
        <fullName evidence="21">ATP-dependent helicase ERCC6-like</fullName>
    </alternativeName>
</protein>
<evidence type="ECO:0000256" key="12">
    <source>
        <dbReference type="ARBA" id="ARBA00022806"/>
    </source>
</evidence>
<dbReference type="OrthoDB" id="413460at2759"/>
<keyword evidence="4" id="KW-0158">Chromosome</keyword>
<keyword evidence="8" id="KW-0547">Nucleotide-binding</keyword>
<dbReference type="InterPro" id="IPR019734">
    <property type="entry name" value="TPR_rpt"/>
</dbReference>
<keyword evidence="16" id="KW-0131">Cell cycle</keyword>
<keyword evidence="23" id="KW-0175">Coiled coil</keyword>
<dbReference type="Proteomes" id="UP001152622">
    <property type="component" value="Chromosome 18"/>
</dbReference>
<evidence type="ECO:0000256" key="17">
    <source>
        <dbReference type="ARBA" id="ARBA00023328"/>
    </source>
</evidence>
<evidence type="ECO:0000256" key="19">
    <source>
        <dbReference type="ARBA" id="ARBA00058190"/>
    </source>
</evidence>
<evidence type="ECO:0000256" key="5">
    <source>
        <dbReference type="ARBA" id="ARBA00022553"/>
    </source>
</evidence>
<comment type="function">
    <text evidence="19">DNA helicase that acts as a tension sensor that associates with catenated DNA which is stretched under tension until it is resolved during anaphase. Functions as ATP-dependent DNA translocase. Can promote Holliday junction branch migration (in vitro).</text>
</comment>
<keyword evidence="12" id="KW-0347">Helicase</keyword>
<accession>A0A9Q1EGJ6</accession>
<evidence type="ECO:0000259" key="26">
    <source>
        <dbReference type="PROSITE" id="PS51194"/>
    </source>
</evidence>
<gene>
    <name evidence="27" type="ORF">SKAU_G00373870</name>
</gene>
<dbReference type="SMART" id="SM00490">
    <property type="entry name" value="HELICc"/>
    <property type="match status" value="1"/>
</dbReference>
<dbReference type="InterPro" id="IPR038718">
    <property type="entry name" value="SNF2-like_sf"/>
</dbReference>
<comment type="similarity">
    <text evidence="2">Belongs to the SNF2/RAD54 helicase family.</text>
</comment>
<feature type="compositionally biased region" description="Basic and acidic residues" evidence="24">
    <location>
        <begin position="347"/>
        <end position="372"/>
    </location>
</feature>
<feature type="region of interest" description="Disordered" evidence="24">
    <location>
        <begin position="347"/>
        <end position="381"/>
    </location>
</feature>
<keyword evidence="15" id="KW-0238">DNA-binding</keyword>
<evidence type="ECO:0000256" key="13">
    <source>
        <dbReference type="ARBA" id="ARBA00022838"/>
    </source>
</evidence>
<evidence type="ECO:0000256" key="21">
    <source>
        <dbReference type="ARBA" id="ARBA00081913"/>
    </source>
</evidence>
<dbReference type="GO" id="GO:0003677">
    <property type="term" value="F:DNA binding"/>
    <property type="evidence" value="ECO:0007669"/>
    <property type="project" value="UniProtKB-KW"/>
</dbReference>
<evidence type="ECO:0000256" key="22">
    <source>
        <dbReference type="PROSITE-ProRule" id="PRU00339"/>
    </source>
</evidence>
<evidence type="ECO:0000256" key="3">
    <source>
        <dbReference type="ARBA" id="ARBA00012551"/>
    </source>
</evidence>
<evidence type="ECO:0000256" key="20">
    <source>
        <dbReference type="ARBA" id="ARBA00068237"/>
    </source>
</evidence>
<evidence type="ECO:0000256" key="11">
    <source>
        <dbReference type="ARBA" id="ARBA00022803"/>
    </source>
</evidence>
<evidence type="ECO:0000256" key="24">
    <source>
        <dbReference type="SAM" id="MobiDB-lite"/>
    </source>
</evidence>
<dbReference type="GO" id="GO:0015616">
    <property type="term" value="F:DNA translocase activity"/>
    <property type="evidence" value="ECO:0007669"/>
    <property type="project" value="TreeGrafter"/>
</dbReference>
<dbReference type="PROSITE" id="PS51194">
    <property type="entry name" value="HELICASE_CTER"/>
    <property type="match status" value="1"/>
</dbReference>
<evidence type="ECO:0000256" key="7">
    <source>
        <dbReference type="ARBA" id="ARBA00022737"/>
    </source>
</evidence>
<feature type="repeat" description="TPR" evidence="22">
    <location>
        <begin position="1056"/>
        <end position="1089"/>
    </location>
</feature>
<evidence type="ECO:0000313" key="28">
    <source>
        <dbReference type="Proteomes" id="UP001152622"/>
    </source>
</evidence>
<evidence type="ECO:0000256" key="15">
    <source>
        <dbReference type="ARBA" id="ARBA00023125"/>
    </source>
</evidence>
<dbReference type="SMART" id="SM00028">
    <property type="entry name" value="TPR"/>
    <property type="match status" value="2"/>
</dbReference>
<dbReference type="Gene3D" id="3.40.50.10810">
    <property type="entry name" value="Tandem AAA-ATPase domain"/>
    <property type="match status" value="1"/>
</dbReference>
<dbReference type="EC" id="3.6.4.12" evidence="3"/>
<organism evidence="27 28">
    <name type="scientific">Synaphobranchus kaupii</name>
    <name type="common">Kaup's arrowtooth eel</name>
    <dbReference type="NCBI Taxonomy" id="118154"/>
    <lineage>
        <taxon>Eukaryota</taxon>
        <taxon>Metazoa</taxon>
        <taxon>Chordata</taxon>
        <taxon>Craniata</taxon>
        <taxon>Vertebrata</taxon>
        <taxon>Euteleostomi</taxon>
        <taxon>Actinopterygii</taxon>
        <taxon>Neopterygii</taxon>
        <taxon>Teleostei</taxon>
        <taxon>Anguilliformes</taxon>
        <taxon>Synaphobranchidae</taxon>
        <taxon>Synaphobranchus</taxon>
    </lineage>
</organism>
<dbReference type="InterPro" id="IPR001650">
    <property type="entry name" value="Helicase_C-like"/>
</dbReference>
<feature type="compositionally biased region" description="Low complexity" evidence="24">
    <location>
        <begin position="961"/>
        <end position="973"/>
    </location>
</feature>
<dbReference type="CDD" id="cd18001">
    <property type="entry name" value="DEXHc_ERCC6L"/>
    <property type="match status" value="1"/>
</dbReference>
<evidence type="ECO:0000256" key="2">
    <source>
        <dbReference type="ARBA" id="ARBA00007025"/>
    </source>
</evidence>
<dbReference type="FunFam" id="3.40.50.10810:FF:000029">
    <property type="entry name" value="ERCC excision repair 6-like, spindle assembly checkpoint helicase"/>
    <property type="match status" value="1"/>
</dbReference>
<keyword evidence="28" id="KW-1185">Reference proteome</keyword>
<feature type="domain" description="Helicase ATP-binding" evidence="25">
    <location>
        <begin position="126"/>
        <end position="293"/>
    </location>
</feature>
<dbReference type="CDD" id="cd18793">
    <property type="entry name" value="SF2_C_SNF"/>
    <property type="match status" value="1"/>
</dbReference>
<dbReference type="PANTHER" id="PTHR45629">
    <property type="entry name" value="SNF2/RAD54 FAMILY MEMBER"/>
    <property type="match status" value="1"/>
</dbReference>
<feature type="compositionally biased region" description="Polar residues" evidence="24">
    <location>
        <begin position="984"/>
        <end position="999"/>
    </location>
</feature>
<dbReference type="InterPro" id="IPR000330">
    <property type="entry name" value="SNF2_N"/>
</dbReference>
<name>A0A9Q1EGJ6_SYNKA</name>
<keyword evidence="7" id="KW-0677">Repeat</keyword>
<evidence type="ECO:0000259" key="25">
    <source>
        <dbReference type="PROSITE" id="PS51192"/>
    </source>
</evidence>
<keyword evidence="10" id="KW-0378">Hydrolase</keyword>
<feature type="domain" description="Helicase C-terminal" evidence="26">
    <location>
        <begin position="487"/>
        <end position="651"/>
    </location>
</feature>
<evidence type="ECO:0000256" key="4">
    <source>
        <dbReference type="ARBA" id="ARBA00022454"/>
    </source>
</evidence>
<dbReference type="GO" id="GO:0016787">
    <property type="term" value="F:hydrolase activity"/>
    <property type="evidence" value="ECO:0007669"/>
    <property type="project" value="UniProtKB-KW"/>
</dbReference>
<feature type="coiled-coil region" evidence="23">
    <location>
        <begin position="66"/>
        <end position="93"/>
    </location>
</feature>
<dbReference type="EMBL" id="JAINUF010000018">
    <property type="protein sequence ID" value="KAJ8338421.1"/>
    <property type="molecule type" value="Genomic_DNA"/>
</dbReference>
<keyword evidence="11 22" id="KW-0802">TPR repeat</keyword>
<comment type="catalytic activity">
    <reaction evidence="18">
        <text>ATP + H2O = ADP + phosphate + H(+)</text>
        <dbReference type="Rhea" id="RHEA:13065"/>
        <dbReference type="ChEBI" id="CHEBI:15377"/>
        <dbReference type="ChEBI" id="CHEBI:15378"/>
        <dbReference type="ChEBI" id="CHEBI:30616"/>
        <dbReference type="ChEBI" id="CHEBI:43474"/>
        <dbReference type="ChEBI" id="CHEBI:456216"/>
        <dbReference type="EC" id="3.6.4.12"/>
    </reaction>
</comment>
<evidence type="ECO:0000256" key="18">
    <source>
        <dbReference type="ARBA" id="ARBA00047995"/>
    </source>
</evidence>